<dbReference type="Pfam" id="PF14566">
    <property type="entry name" value="PTPlike_phytase"/>
    <property type="match status" value="3"/>
</dbReference>
<evidence type="ECO:0008006" key="4">
    <source>
        <dbReference type="Google" id="ProtNLM"/>
    </source>
</evidence>
<feature type="non-terminal residue" evidence="2">
    <location>
        <position position="1398"/>
    </location>
</feature>
<evidence type="ECO:0000256" key="1">
    <source>
        <dbReference type="SAM" id="MobiDB-lite"/>
    </source>
</evidence>
<feature type="non-terminal residue" evidence="2">
    <location>
        <position position="1"/>
    </location>
</feature>
<dbReference type="GeneID" id="37025919"/>
<dbReference type="SUPFAM" id="SSF52799">
    <property type="entry name" value="(Phosphotyrosine protein) phosphatases II"/>
    <property type="match status" value="3"/>
</dbReference>
<feature type="region of interest" description="Disordered" evidence="1">
    <location>
        <begin position="85"/>
        <end position="113"/>
    </location>
</feature>
<dbReference type="STRING" id="1569628.A0A316UND7"/>
<dbReference type="OrthoDB" id="66369at2759"/>
<evidence type="ECO:0000313" key="2">
    <source>
        <dbReference type="EMBL" id="PWN26799.1"/>
    </source>
</evidence>
<organism evidence="2 3">
    <name type="scientific">Jaminaea rosea</name>
    <dbReference type="NCBI Taxonomy" id="1569628"/>
    <lineage>
        <taxon>Eukaryota</taxon>
        <taxon>Fungi</taxon>
        <taxon>Dikarya</taxon>
        <taxon>Basidiomycota</taxon>
        <taxon>Ustilaginomycotina</taxon>
        <taxon>Exobasidiomycetes</taxon>
        <taxon>Microstromatales</taxon>
        <taxon>Microstromatales incertae sedis</taxon>
        <taxon>Jaminaea</taxon>
    </lineage>
</organism>
<accession>A0A316UND7</accession>
<name>A0A316UND7_9BASI</name>
<dbReference type="PANTHER" id="PTHR23339">
    <property type="entry name" value="TYROSINE SPECIFIC PROTEIN PHOSPHATASE AND DUAL SPECIFICITY PROTEIN PHOSPHATASE"/>
    <property type="match status" value="1"/>
</dbReference>
<gene>
    <name evidence="2" type="ORF">BDZ90DRAFT_211139</name>
</gene>
<sequence length="1398" mass="153074">LWSRKAGEANVVRSRQGSVLTRGLVLKTDHFEGTRVRPTKLDLSLQGAPNFRKADAPLEVYGTAQPTITGLRTILAVLGAAPPPAAAANKRPWQRTPSGMTLKSPPVSRQASHQLNKQAASPIESPDMRPITQQAKKKTTVWVCTREEPIIYIGARPFVLREQTSPINTFSLSSRADNLEAIEGRLKDDILREAARFGGLIMVHEEEGKGDEPKLKPTWIAVDTETVKTVRDVFEDLRSQGWACDYHRVPIAPDQPIENNYLDAYTRILQSLDPETSAVVANCGAGVTRTTFAMVAAQIVRRRQWILRGHPDPFNLADGTMTQRRSTGIKGSADSSMAKSLRAVWEKQAQAQALLRLVQLLGTAGSSSPVELMLANPDLLEALRRALTGDFSVIRALCGILDAGIDDKVVVDVAIDSAAHLTNLREAVLLERASYALKAAMHLDKAVRALEKYFFLLAFSSYVNTIDGTAATPQDSFASWLTRRSEIWNTIQRIRSKGKQLYLFDPVADLSQLRRGGGKGAHQAGGMAHLRMATEDSAGNSSEEQRAAAGDEFADHHVRNLRSGIVLRPGTLLKEDLWQAQRDRPSDAAVFDVRGAINFRRIAGTAIFATGQPTVDGIRNALKSIGDQLKGRARISCYWLNLREEPLIYVAGRPMVLRDSTLSLRNIKAYGGISWARLQLLEDRLKADVIHELQQNDGRLLLHSEDANGEIYPQWQEVSADDVETLQDVMGKVSTEVKRDGSAICGVDQLEFRRIPFTAEKPPDYEDLTALLQLVLRCRDSAIVNNCQLGRGRSTLASVIVLLIAQWLREHGNAGEELLLLANDDAKPSSPAAEHRPPPLSYHLINSLLRVIPHGLEVKRAVDEAIDQGSAVTNLRDSIEEFRLAAEEMDGGDDNPQRKAKIHAGCQALRRYFVLILFQSYLSQTKPDVIVGDMPTFQDFVHRQPVLQTISKEFENVSLALITPLQQNAQGSKGGIEAADGMALASEVDDVVAHRDGAILTAYTMLKSDFFSGIAKVHLSQIEGIPNLRQVPLLVGPPDAEPSTPGKLSMQGSSTWGSGMPTLDGLRAGLEKMKAGPKGDTTVVWTSLREEPVVYVRGRPHVLRLADQPLTNLEATGITTETVERQEIALKRDVIEEAARRDGRILLHDEVEVEPGKFDIIPVWESLRNPNTDVLTPAEAYAMVQAEGYRVDYGRVAVTDEQAPLPGVFKAIEGRVLTALRQGAATAFNCQMGRGRTTTGMVIAALVSTVHHHRDEILAAGPGGAVDLTASGVLSGDDSVILDGGGGESTTGSVAGDRMTGAKDFLDNREEELLLNGEYRIILRLVGVLSQGKLAKLLVDEAVDRMDQVQNLRVACYDARLRAENAPVGSAKRRHLSTVFNNYLARYAYLIAFANHLL</sequence>
<dbReference type="Gene3D" id="3.90.190.10">
    <property type="entry name" value="Protein tyrosine phosphatase superfamily"/>
    <property type="match status" value="3"/>
</dbReference>
<evidence type="ECO:0000313" key="3">
    <source>
        <dbReference type="Proteomes" id="UP000245884"/>
    </source>
</evidence>
<feature type="compositionally biased region" description="Polar residues" evidence="1">
    <location>
        <begin position="95"/>
        <end position="113"/>
    </location>
</feature>
<dbReference type="EMBL" id="KZ819670">
    <property type="protein sequence ID" value="PWN26799.1"/>
    <property type="molecule type" value="Genomic_DNA"/>
</dbReference>
<feature type="region of interest" description="Disordered" evidence="1">
    <location>
        <begin position="1039"/>
        <end position="1059"/>
    </location>
</feature>
<dbReference type="RefSeq" id="XP_025361411.1">
    <property type="nucleotide sequence ID" value="XM_025504096.1"/>
</dbReference>
<dbReference type="SMART" id="SM01301">
    <property type="entry name" value="PTPlike_phytase"/>
    <property type="match status" value="3"/>
</dbReference>
<dbReference type="InterPro" id="IPR029021">
    <property type="entry name" value="Prot-tyrosine_phosphatase-like"/>
</dbReference>
<proteinExistence type="predicted"/>
<reference evidence="2 3" key="1">
    <citation type="journal article" date="2018" name="Mol. Biol. Evol.">
        <title>Broad Genomic Sampling Reveals a Smut Pathogenic Ancestry of the Fungal Clade Ustilaginomycotina.</title>
        <authorList>
            <person name="Kijpornyongpan T."/>
            <person name="Mondo S.J."/>
            <person name="Barry K."/>
            <person name="Sandor L."/>
            <person name="Lee J."/>
            <person name="Lipzen A."/>
            <person name="Pangilinan J."/>
            <person name="LaButti K."/>
            <person name="Hainaut M."/>
            <person name="Henrissat B."/>
            <person name="Grigoriev I.V."/>
            <person name="Spatafora J.W."/>
            <person name="Aime M.C."/>
        </authorList>
    </citation>
    <scope>NUCLEOTIDE SEQUENCE [LARGE SCALE GENOMIC DNA]</scope>
    <source>
        <strain evidence="2 3">MCA 5214</strain>
    </source>
</reference>
<keyword evidence="3" id="KW-1185">Reference proteome</keyword>
<protein>
    <recommendedName>
        <fullName evidence="4">Tyrosine specific protein phosphatases domain-containing protein</fullName>
    </recommendedName>
</protein>
<dbReference type="InterPro" id="IPR050561">
    <property type="entry name" value="PTP"/>
</dbReference>
<dbReference type="Proteomes" id="UP000245884">
    <property type="component" value="Unassembled WGS sequence"/>
</dbReference>